<protein>
    <recommendedName>
        <fullName evidence="3">DDE-1 domain-containing protein</fullName>
    </recommendedName>
</protein>
<dbReference type="EMBL" id="KN818232">
    <property type="protein sequence ID" value="KIL67422.1"/>
    <property type="molecule type" value="Genomic_DNA"/>
</dbReference>
<feature type="non-terminal residue" evidence="1">
    <location>
        <position position="204"/>
    </location>
</feature>
<dbReference type="STRING" id="946122.A0A0C2WZZ6"/>
<organism evidence="1 2">
    <name type="scientific">Amanita muscaria (strain Koide BX008)</name>
    <dbReference type="NCBI Taxonomy" id="946122"/>
    <lineage>
        <taxon>Eukaryota</taxon>
        <taxon>Fungi</taxon>
        <taxon>Dikarya</taxon>
        <taxon>Basidiomycota</taxon>
        <taxon>Agaricomycotina</taxon>
        <taxon>Agaricomycetes</taxon>
        <taxon>Agaricomycetidae</taxon>
        <taxon>Agaricales</taxon>
        <taxon>Pluteineae</taxon>
        <taxon>Amanitaceae</taxon>
        <taxon>Amanita</taxon>
    </lineage>
</organism>
<feature type="non-terminal residue" evidence="1">
    <location>
        <position position="1"/>
    </location>
</feature>
<dbReference type="AlphaFoldDB" id="A0A0C2WZZ6"/>
<evidence type="ECO:0000313" key="1">
    <source>
        <dbReference type="EMBL" id="KIL67422.1"/>
    </source>
</evidence>
<reference evidence="1 2" key="1">
    <citation type="submission" date="2014-04" db="EMBL/GenBank/DDBJ databases">
        <title>Evolutionary Origins and Diversification of the Mycorrhizal Mutualists.</title>
        <authorList>
            <consortium name="DOE Joint Genome Institute"/>
            <consortium name="Mycorrhizal Genomics Consortium"/>
            <person name="Kohler A."/>
            <person name="Kuo A."/>
            <person name="Nagy L.G."/>
            <person name="Floudas D."/>
            <person name="Copeland A."/>
            <person name="Barry K.W."/>
            <person name="Cichocki N."/>
            <person name="Veneault-Fourrey C."/>
            <person name="LaButti K."/>
            <person name="Lindquist E.A."/>
            <person name="Lipzen A."/>
            <person name="Lundell T."/>
            <person name="Morin E."/>
            <person name="Murat C."/>
            <person name="Riley R."/>
            <person name="Ohm R."/>
            <person name="Sun H."/>
            <person name="Tunlid A."/>
            <person name="Henrissat B."/>
            <person name="Grigoriev I.V."/>
            <person name="Hibbett D.S."/>
            <person name="Martin F."/>
        </authorList>
    </citation>
    <scope>NUCLEOTIDE SEQUENCE [LARGE SCALE GENOMIC DNA]</scope>
    <source>
        <strain evidence="1 2">Koide BX008</strain>
    </source>
</reference>
<dbReference type="Proteomes" id="UP000054549">
    <property type="component" value="Unassembled WGS sequence"/>
</dbReference>
<gene>
    <name evidence="1" type="ORF">M378DRAFT_54873</name>
</gene>
<dbReference type="HOGENOM" id="CLU_046752_2_0_1"/>
<keyword evidence="2" id="KW-1185">Reference proteome</keyword>
<evidence type="ECO:0000313" key="2">
    <source>
        <dbReference type="Proteomes" id="UP000054549"/>
    </source>
</evidence>
<proteinExistence type="predicted"/>
<sequence>LDWSFRKATRAAQKLPENWEDQCERSFFRKAYLIKEHDIPAELYVNSDQTQVIYAPGDKMTWANTGAKQVALTGTDEKRAFTVVVSVASDGTLLPFQAIYQGMTTRSCPASSSPHYRDVLEAGFQLICSGTETYWSNQRTMKLFVNDILAPYYNRKKADLGYPPSQKSLWQIDVWSVHRSDEFRTWMKGTHPTIIIDFVPGGCT</sequence>
<dbReference type="OrthoDB" id="3341102at2759"/>
<accession>A0A0C2WZZ6</accession>
<dbReference type="InParanoid" id="A0A0C2WZZ6"/>
<name>A0A0C2WZZ6_AMAMK</name>
<evidence type="ECO:0008006" key="3">
    <source>
        <dbReference type="Google" id="ProtNLM"/>
    </source>
</evidence>